<comment type="caution">
    <text evidence="11">The sequence shown here is derived from an EMBL/GenBank/DDBJ whole genome shotgun (WGS) entry which is preliminary data.</text>
</comment>
<feature type="compositionally biased region" description="Polar residues" evidence="9">
    <location>
        <begin position="7"/>
        <end position="16"/>
    </location>
</feature>
<evidence type="ECO:0000256" key="6">
    <source>
        <dbReference type="ARBA" id="ARBA00023242"/>
    </source>
</evidence>
<dbReference type="FunFam" id="1.10.10.60:FF:000059">
    <property type="entry name" value="TGFB-induced factor homeobox 1"/>
    <property type="match status" value="1"/>
</dbReference>
<dbReference type="InterPro" id="IPR009057">
    <property type="entry name" value="Homeodomain-like_sf"/>
</dbReference>
<evidence type="ECO:0000256" key="1">
    <source>
        <dbReference type="ARBA" id="ARBA00004123"/>
    </source>
</evidence>
<evidence type="ECO:0000256" key="2">
    <source>
        <dbReference type="ARBA" id="ARBA00023015"/>
    </source>
</evidence>
<dbReference type="Gene3D" id="1.10.10.60">
    <property type="entry name" value="Homeodomain-like"/>
    <property type="match status" value="1"/>
</dbReference>
<dbReference type="GO" id="GO:0005634">
    <property type="term" value="C:nucleus"/>
    <property type="evidence" value="ECO:0007669"/>
    <property type="project" value="UniProtKB-SubCell"/>
</dbReference>
<dbReference type="InterPro" id="IPR050224">
    <property type="entry name" value="TALE_homeobox"/>
</dbReference>
<feature type="region of interest" description="Disordered" evidence="9">
    <location>
        <begin position="338"/>
        <end position="362"/>
    </location>
</feature>
<dbReference type="SMART" id="SM00389">
    <property type="entry name" value="HOX"/>
    <property type="match status" value="1"/>
</dbReference>
<comment type="subcellular location">
    <subcellularLocation>
        <location evidence="1 8">Nucleus</location>
    </subcellularLocation>
</comment>
<dbReference type="EMBL" id="CAJPDQ010000026">
    <property type="protein sequence ID" value="CAF9926969.1"/>
    <property type="molecule type" value="Genomic_DNA"/>
</dbReference>
<dbReference type="OrthoDB" id="10056939at2759"/>
<evidence type="ECO:0000259" key="10">
    <source>
        <dbReference type="PROSITE" id="PS50071"/>
    </source>
</evidence>
<accession>A0A8H3FPD4</accession>
<feature type="compositionally biased region" description="Polar residues" evidence="9">
    <location>
        <begin position="141"/>
        <end position="153"/>
    </location>
</feature>
<proteinExistence type="inferred from homology"/>
<feature type="compositionally biased region" description="Polar residues" evidence="9">
    <location>
        <begin position="171"/>
        <end position="188"/>
    </location>
</feature>
<dbReference type="Proteomes" id="UP000664169">
    <property type="component" value="Unassembled WGS sequence"/>
</dbReference>
<evidence type="ECO:0000256" key="9">
    <source>
        <dbReference type="SAM" id="MobiDB-lite"/>
    </source>
</evidence>
<sequence>MSMPFTHINSANSPRTPTKRKLPFPEAPQRSPPAGREQKQIEESSGAIPRLNPNPYSADQMATLPQPQQMTLPTRNLMDRHQESLPTLRELLPEFSSYNTAPLPVGTQSIQSGGPETFQPSGPTNQPAASGLAPSPIAAARQSTYSTPDTTPNVVPFQQDRQYARSAPAESRNTTTRNSPTQALSQRSDPSRALPPLSAGFPVAEPPRHGSIPPYSASLPPAPYPGQIPPSLPLPQHFASGGIPGHYGSPHVPYSQNPLSAGYAHYDNNDYGSDGKSRRRRGNLPKSVTDTLRKWFNEHIAHPYPTEDEKMMLMSATGLTMSQISNWFINARRRSLPQMSRESSNNVPAVDGSVLYPTDRGA</sequence>
<feature type="DNA-binding region" description="Homeobox" evidence="8">
    <location>
        <begin position="277"/>
        <end position="339"/>
    </location>
</feature>
<reference evidence="11" key="1">
    <citation type="submission" date="2021-03" db="EMBL/GenBank/DDBJ databases">
        <authorList>
            <person name="Tagirdzhanova G."/>
        </authorList>
    </citation>
    <scope>NUCLEOTIDE SEQUENCE</scope>
</reference>
<evidence type="ECO:0000313" key="11">
    <source>
        <dbReference type="EMBL" id="CAF9926969.1"/>
    </source>
</evidence>
<evidence type="ECO:0000256" key="8">
    <source>
        <dbReference type="PROSITE-ProRule" id="PRU00108"/>
    </source>
</evidence>
<feature type="domain" description="Homeobox" evidence="10">
    <location>
        <begin position="275"/>
        <end position="338"/>
    </location>
</feature>
<feature type="compositionally biased region" description="Pro residues" evidence="9">
    <location>
        <begin position="220"/>
        <end position="233"/>
    </location>
</feature>
<keyword evidence="6 8" id="KW-0539">Nucleus</keyword>
<dbReference type="Pfam" id="PF05920">
    <property type="entry name" value="Homeobox_KN"/>
    <property type="match status" value="1"/>
</dbReference>
<keyword evidence="12" id="KW-1185">Reference proteome</keyword>
<keyword evidence="5" id="KW-0804">Transcription</keyword>
<dbReference type="PANTHER" id="PTHR11850">
    <property type="entry name" value="HOMEOBOX PROTEIN TRANSCRIPTION FACTORS"/>
    <property type="match status" value="1"/>
</dbReference>
<gene>
    <name evidence="11" type="ORF">GOMPHAMPRED_004280</name>
</gene>
<keyword evidence="4 8" id="KW-0371">Homeobox</keyword>
<evidence type="ECO:0000256" key="4">
    <source>
        <dbReference type="ARBA" id="ARBA00023155"/>
    </source>
</evidence>
<dbReference type="GO" id="GO:0003677">
    <property type="term" value="F:DNA binding"/>
    <property type="evidence" value="ECO:0007669"/>
    <property type="project" value="UniProtKB-UniRule"/>
</dbReference>
<dbReference type="InterPro" id="IPR008422">
    <property type="entry name" value="KN_HD"/>
</dbReference>
<protein>
    <recommendedName>
        <fullName evidence="10">Homeobox domain-containing protein</fullName>
    </recommendedName>
</protein>
<organism evidence="11 12">
    <name type="scientific">Gomphillus americanus</name>
    <dbReference type="NCBI Taxonomy" id="1940652"/>
    <lineage>
        <taxon>Eukaryota</taxon>
        <taxon>Fungi</taxon>
        <taxon>Dikarya</taxon>
        <taxon>Ascomycota</taxon>
        <taxon>Pezizomycotina</taxon>
        <taxon>Lecanoromycetes</taxon>
        <taxon>OSLEUM clade</taxon>
        <taxon>Ostropomycetidae</taxon>
        <taxon>Ostropales</taxon>
        <taxon>Graphidaceae</taxon>
        <taxon>Gomphilloideae</taxon>
        <taxon>Gomphillus</taxon>
    </lineage>
</organism>
<comment type="similarity">
    <text evidence="7">Belongs to the TALE/TGIF homeobox family.</text>
</comment>
<evidence type="ECO:0000313" key="12">
    <source>
        <dbReference type="Proteomes" id="UP000664169"/>
    </source>
</evidence>
<feature type="region of interest" description="Disordered" evidence="9">
    <location>
        <begin position="1"/>
        <end position="71"/>
    </location>
</feature>
<evidence type="ECO:0000256" key="7">
    <source>
        <dbReference type="ARBA" id="ARBA00038021"/>
    </source>
</evidence>
<feature type="region of interest" description="Disordered" evidence="9">
    <location>
        <begin position="256"/>
        <end position="286"/>
    </location>
</feature>
<evidence type="ECO:0000256" key="5">
    <source>
        <dbReference type="ARBA" id="ARBA00023163"/>
    </source>
</evidence>
<dbReference type="SUPFAM" id="SSF46689">
    <property type="entry name" value="Homeodomain-like"/>
    <property type="match status" value="1"/>
</dbReference>
<dbReference type="GO" id="GO:0006355">
    <property type="term" value="P:regulation of DNA-templated transcription"/>
    <property type="evidence" value="ECO:0007669"/>
    <property type="project" value="InterPro"/>
</dbReference>
<dbReference type="AlphaFoldDB" id="A0A8H3FPD4"/>
<dbReference type="PROSITE" id="PS50071">
    <property type="entry name" value="HOMEOBOX_2"/>
    <property type="match status" value="1"/>
</dbReference>
<dbReference type="CDD" id="cd00086">
    <property type="entry name" value="homeodomain"/>
    <property type="match status" value="1"/>
</dbReference>
<feature type="compositionally biased region" description="Polar residues" evidence="9">
    <location>
        <begin position="338"/>
        <end position="347"/>
    </location>
</feature>
<feature type="compositionally biased region" description="Polar residues" evidence="9">
    <location>
        <begin position="99"/>
        <end position="128"/>
    </location>
</feature>
<feature type="region of interest" description="Disordered" evidence="9">
    <location>
        <begin position="99"/>
        <end position="237"/>
    </location>
</feature>
<dbReference type="InterPro" id="IPR001356">
    <property type="entry name" value="HD"/>
</dbReference>
<evidence type="ECO:0000256" key="3">
    <source>
        <dbReference type="ARBA" id="ARBA00023125"/>
    </source>
</evidence>
<name>A0A8H3FPD4_9LECA</name>
<keyword evidence="2" id="KW-0805">Transcription regulation</keyword>
<keyword evidence="3 8" id="KW-0238">DNA-binding</keyword>